<keyword evidence="8" id="KW-0675">Receptor</keyword>
<dbReference type="EMBL" id="CM017702">
    <property type="protein sequence ID" value="TYG80556.1"/>
    <property type="molecule type" value="Genomic_DNA"/>
</dbReference>
<dbReference type="FunFam" id="3.80.10.10:FF:000062">
    <property type="entry name" value="protein STRUBBELIG-RECEPTOR FAMILY 3"/>
    <property type="match status" value="1"/>
</dbReference>
<evidence type="ECO:0000256" key="4">
    <source>
        <dbReference type="ARBA" id="ARBA00022729"/>
    </source>
</evidence>
<evidence type="ECO:0000256" key="2">
    <source>
        <dbReference type="ARBA" id="ARBA00022614"/>
    </source>
</evidence>
<dbReference type="SUPFAM" id="SSF56112">
    <property type="entry name" value="Protein kinase-like (PK-like)"/>
    <property type="match status" value="1"/>
</dbReference>
<dbReference type="InterPro" id="IPR032675">
    <property type="entry name" value="LRR_dom_sf"/>
</dbReference>
<dbReference type="Gene3D" id="1.10.510.10">
    <property type="entry name" value="Transferase(Phosphotransferase) domain 1"/>
    <property type="match status" value="1"/>
</dbReference>
<dbReference type="InterPro" id="IPR001245">
    <property type="entry name" value="Ser-Thr/Tyr_kinase_cat_dom"/>
</dbReference>
<keyword evidence="7 10" id="KW-0472">Membrane</keyword>
<evidence type="ECO:0000256" key="10">
    <source>
        <dbReference type="SAM" id="Phobius"/>
    </source>
</evidence>
<feature type="domain" description="Protein kinase" evidence="11">
    <location>
        <begin position="499"/>
        <end position="777"/>
    </location>
</feature>
<keyword evidence="6 10" id="KW-1133">Transmembrane helix</keyword>
<dbReference type="Gene3D" id="3.30.200.20">
    <property type="entry name" value="Phosphorylase Kinase, domain 1"/>
    <property type="match status" value="1"/>
</dbReference>
<dbReference type="EMBL" id="CM017702">
    <property type="protein sequence ID" value="TYG80555.1"/>
    <property type="molecule type" value="Genomic_DNA"/>
</dbReference>
<evidence type="ECO:0000256" key="8">
    <source>
        <dbReference type="ARBA" id="ARBA00023170"/>
    </source>
</evidence>
<feature type="compositionally biased region" description="Pro residues" evidence="9">
    <location>
        <begin position="433"/>
        <end position="454"/>
    </location>
</feature>
<dbReference type="GO" id="GO:0016020">
    <property type="term" value="C:membrane"/>
    <property type="evidence" value="ECO:0007669"/>
    <property type="project" value="UniProtKB-SubCell"/>
</dbReference>
<dbReference type="FunFam" id="1.10.510.10:FF:000095">
    <property type="entry name" value="protein STRUBBELIG-RECEPTOR FAMILY 8"/>
    <property type="match status" value="1"/>
</dbReference>
<feature type="compositionally biased region" description="Pro residues" evidence="9">
    <location>
        <begin position="255"/>
        <end position="268"/>
    </location>
</feature>
<evidence type="ECO:0000256" key="9">
    <source>
        <dbReference type="SAM" id="MobiDB-lite"/>
    </source>
</evidence>
<dbReference type="PANTHER" id="PTHR48007:SF22">
    <property type="entry name" value="PROTEIN STRUBBELIG-RECEPTOR FAMILY 3-LIKE ISOFORM X1"/>
    <property type="match status" value="1"/>
</dbReference>
<dbReference type="Pfam" id="PF13855">
    <property type="entry name" value="LRR_8"/>
    <property type="match status" value="1"/>
</dbReference>
<keyword evidence="13" id="KW-1185">Reference proteome</keyword>
<dbReference type="InterPro" id="IPR011009">
    <property type="entry name" value="Kinase-like_dom_sf"/>
</dbReference>
<dbReference type="SUPFAM" id="SSF52058">
    <property type="entry name" value="L domain-like"/>
    <property type="match status" value="1"/>
</dbReference>
<gene>
    <name evidence="12" type="ORF">ES288_D02G225600v1</name>
</gene>
<evidence type="ECO:0000256" key="5">
    <source>
        <dbReference type="ARBA" id="ARBA00022737"/>
    </source>
</evidence>
<dbReference type="FunFam" id="3.30.200.20:FF:000125">
    <property type="entry name" value="Protein STRUBBELIG-RECEPTOR FAMILY 8"/>
    <property type="match status" value="1"/>
</dbReference>
<dbReference type="InterPro" id="IPR013210">
    <property type="entry name" value="LRR_N_plant-typ"/>
</dbReference>
<feature type="transmembrane region" description="Helical" evidence="10">
    <location>
        <begin position="307"/>
        <end position="328"/>
    </location>
</feature>
<protein>
    <recommendedName>
        <fullName evidence="11">Protein kinase domain-containing protein</fullName>
    </recommendedName>
</protein>
<proteinExistence type="predicted"/>
<dbReference type="Pfam" id="PF00560">
    <property type="entry name" value="LRR_1"/>
    <property type="match status" value="1"/>
</dbReference>
<dbReference type="Pfam" id="PF08263">
    <property type="entry name" value="LRRNT_2"/>
    <property type="match status" value="1"/>
</dbReference>
<dbReference type="PANTHER" id="PTHR48007">
    <property type="entry name" value="LEUCINE-RICH REPEAT RECEPTOR-LIKE PROTEIN KINASE PXC1"/>
    <property type="match status" value="1"/>
</dbReference>
<dbReference type="Proteomes" id="UP000323506">
    <property type="component" value="Chromosome D02"/>
</dbReference>
<comment type="subcellular location">
    <subcellularLocation>
        <location evidence="1">Membrane</location>
    </subcellularLocation>
</comment>
<sequence>MSSKRSGMEWKNLNIFLGFLLIYAARISFGLTNPSDVAAINSLYAALGSPLLPGWIASGGDPCAEAWQGVQCNGSDIMSIVLNGANLGGQLGDNLGMFASIKAIDLSNNQIGGNIPSNLPVTMQNFFLSANQFSGSIPDSLSSLTMLTDMSLNNNNLSGEIPDAFQSLSGLINLDLSNNKLSGSLPPSMENLSSLTTLRLQANQLSGTLDVLQDLPLRDLNIENNLFNGPIPEKMLSIPSFKNDGNPFNSTVAPLPGPTSPLAPPHAPPHSVVPASGQTPGKHADGPSASEGSNSSQKKNFLTTKRVVWISIASVLLFIILALALLLFMPKCSRGREEAGGIFKRHQVGAYRGNRENLVGDAPLTTTASQTEKGPKDAAMRPVGGNQTERGRMGDIAKLPNKEERYVERIGTTPKRFDHEIDMSGYDVMLMEPPRPPPPPPPPPPPLPPPPPPALAEKVIVKPIVPNEVTAGPSAKTPKPSTFARSFTIAALQQYTNSFSQENLLGGGMLGSVYRAELPDGKLLAVKKLEKRVASQQKDDEFIELVENIDRIQHVNVVRLMGYCAEHGQKLLIYEYCSNGSLQDALHSDDEFKKLLSWNTRIRMALGAARALEYMHEACHPPVIHRNFNSANVLLDDDLDVRVSDCGLAPLIASGSVSQLSGQLQSIYGYGAPEFESGIYTSQSDVYSFGVFMLELLTGRKSHDRTRSRGEQFLVRWAIPQLHDIEALSRMVDPSLNGEYPAKALSRFADIISRCVQSEPEFRPPMSEVVQDLLDIIRRERPSNESIGD</sequence>
<evidence type="ECO:0000256" key="7">
    <source>
        <dbReference type="ARBA" id="ARBA00023136"/>
    </source>
</evidence>
<feature type="region of interest" description="Disordered" evidence="9">
    <location>
        <begin position="366"/>
        <end position="392"/>
    </location>
</feature>
<keyword evidence="4" id="KW-0732">Signal</keyword>
<dbReference type="AlphaFoldDB" id="A0A5D2DJ13"/>
<keyword evidence="3 10" id="KW-0812">Transmembrane</keyword>
<dbReference type="Gene3D" id="3.80.10.10">
    <property type="entry name" value="Ribonuclease Inhibitor"/>
    <property type="match status" value="1"/>
</dbReference>
<evidence type="ECO:0000256" key="6">
    <source>
        <dbReference type="ARBA" id="ARBA00022989"/>
    </source>
</evidence>
<evidence type="ECO:0000256" key="3">
    <source>
        <dbReference type="ARBA" id="ARBA00022692"/>
    </source>
</evidence>
<keyword evidence="2" id="KW-0433">Leucine-rich repeat</keyword>
<dbReference type="InterPro" id="IPR046959">
    <property type="entry name" value="PRK1-6/SRF4-like"/>
</dbReference>
<organism evidence="12 13">
    <name type="scientific">Gossypium darwinii</name>
    <name type="common">Darwin's cotton</name>
    <name type="synonym">Gossypium barbadense var. darwinii</name>
    <dbReference type="NCBI Taxonomy" id="34276"/>
    <lineage>
        <taxon>Eukaryota</taxon>
        <taxon>Viridiplantae</taxon>
        <taxon>Streptophyta</taxon>
        <taxon>Embryophyta</taxon>
        <taxon>Tracheophyta</taxon>
        <taxon>Spermatophyta</taxon>
        <taxon>Magnoliopsida</taxon>
        <taxon>eudicotyledons</taxon>
        <taxon>Gunneridae</taxon>
        <taxon>Pentapetalae</taxon>
        <taxon>rosids</taxon>
        <taxon>malvids</taxon>
        <taxon>Malvales</taxon>
        <taxon>Malvaceae</taxon>
        <taxon>Malvoideae</taxon>
        <taxon>Gossypium</taxon>
    </lineage>
</organism>
<evidence type="ECO:0000313" key="13">
    <source>
        <dbReference type="Proteomes" id="UP000323506"/>
    </source>
</evidence>
<evidence type="ECO:0000256" key="1">
    <source>
        <dbReference type="ARBA" id="ARBA00004370"/>
    </source>
</evidence>
<dbReference type="InterPro" id="IPR000719">
    <property type="entry name" value="Prot_kinase_dom"/>
</dbReference>
<dbReference type="GO" id="GO:0004672">
    <property type="term" value="F:protein kinase activity"/>
    <property type="evidence" value="ECO:0007669"/>
    <property type="project" value="InterPro"/>
</dbReference>
<keyword evidence="5" id="KW-0677">Repeat</keyword>
<dbReference type="PROSITE" id="PS50011">
    <property type="entry name" value="PROTEIN_KINASE_DOM"/>
    <property type="match status" value="1"/>
</dbReference>
<reference evidence="12 13" key="1">
    <citation type="submission" date="2019-06" db="EMBL/GenBank/DDBJ databases">
        <title>WGS assembly of Gossypium darwinii.</title>
        <authorList>
            <person name="Chen Z.J."/>
            <person name="Sreedasyam A."/>
            <person name="Ando A."/>
            <person name="Song Q."/>
            <person name="De L."/>
            <person name="Hulse-Kemp A."/>
            <person name="Ding M."/>
            <person name="Ye W."/>
            <person name="Kirkbride R."/>
            <person name="Jenkins J."/>
            <person name="Plott C."/>
            <person name="Lovell J."/>
            <person name="Lin Y.-M."/>
            <person name="Vaughn R."/>
            <person name="Liu B."/>
            <person name="Li W."/>
            <person name="Simpson S."/>
            <person name="Scheffler B."/>
            <person name="Saski C."/>
            <person name="Grover C."/>
            <person name="Hu G."/>
            <person name="Conover J."/>
            <person name="Carlson J."/>
            <person name="Shu S."/>
            <person name="Boston L."/>
            <person name="Williams M."/>
            <person name="Peterson D."/>
            <person name="Mcgee K."/>
            <person name="Jones D."/>
            <person name="Wendel J."/>
            <person name="Stelly D."/>
            <person name="Grimwood J."/>
            <person name="Schmutz J."/>
        </authorList>
    </citation>
    <scope>NUCLEOTIDE SEQUENCE [LARGE SCALE GENOMIC DNA]</scope>
    <source>
        <strain evidence="12">1808015.09</strain>
    </source>
</reference>
<feature type="region of interest" description="Disordered" evidence="9">
    <location>
        <begin position="247"/>
        <end position="297"/>
    </location>
</feature>
<evidence type="ECO:0000259" key="11">
    <source>
        <dbReference type="PROSITE" id="PS50011"/>
    </source>
</evidence>
<name>A0A5D2DJ13_GOSDA</name>
<accession>A0A5D2DJ13</accession>
<dbReference type="InterPro" id="IPR001611">
    <property type="entry name" value="Leu-rich_rpt"/>
</dbReference>
<feature type="region of interest" description="Disordered" evidence="9">
    <location>
        <begin position="429"/>
        <end position="455"/>
    </location>
</feature>
<dbReference type="GO" id="GO:0005524">
    <property type="term" value="F:ATP binding"/>
    <property type="evidence" value="ECO:0007669"/>
    <property type="project" value="InterPro"/>
</dbReference>
<dbReference type="Pfam" id="PF07714">
    <property type="entry name" value="PK_Tyr_Ser-Thr"/>
    <property type="match status" value="1"/>
</dbReference>
<evidence type="ECO:0000313" key="12">
    <source>
        <dbReference type="EMBL" id="TYG80555.1"/>
    </source>
</evidence>